<dbReference type="AlphaFoldDB" id="A0A4R3IZU9"/>
<name>A0A4R3IZU9_9RHOB</name>
<comment type="caution">
    <text evidence="1">The sequence shown here is derived from an EMBL/GenBank/DDBJ whole genome shotgun (WGS) entry which is preliminary data.</text>
</comment>
<dbReference type="Proteomes" id="UP000295696">
    <property type="component" value="Unassembled WGS sequence"/>
</dbReference>
<keyword evidence="2" id="KW-1185">Reference proteome</keyword>
<evidence type="ECO:0000313" key="1">
    <source>
        <dbReference type="EMBL" id="TCS57241.1"/>
    </source>
</evidence>
<dbReference type="Pfam" id="PF05035">
    <property type="entry name" value="DGOK"/>
    <property type="match status" value="1"/>
</dbReference>
<evidence type="ECO:0000313" key="2">
    <source>
        <dbReference type="Proteomes" id="UP000295696"/>
    </source>
</evidence>
<dbReference type="Gene3D" id="3.30.420.300">
    <property type="entry name" value="2-keto-3-deoxy-galactonokinase, substrate binding domain"/>
    <property type="match status" value="1"/>
</dbReference>
<gene>
    <name evidence="1" type="ORF">EDD52_12720</name>
</gene>
<dbReference type="EMBL" id="SLZU01000027">
    <property type="protein sequence ID" value="TCS57241.1"/>
    <property type="molecule type" value="Genomic_DNA"/>
</dbReference>
<dbReference type="GO" id="GO:0008671">
    <property type="term" value="F:2-dehydro-3-deoxygalactonokinase activity"/>
    <property type="evidence" value="ECO:0007669"/>
    <property type="project" value="InterPro"/>
</dbReference>
<dbReference type="InterPro" id="IPR042258">
    <property type="entry name" value="DGOK_N"/>
</dbReference>
<protein>
    <submittedName>
        <fullName evidence="1">2-keto-3-deoxygalactonate kinase</fullName>
    </submittedName>
</protein>
<dbReference type="GO" id="GO:0034194">
    <property type="term" value="P:D-galactonate catabolic process"/>
    <property type="evidence" value="ECO:0007669"/>
    <property type="project" value="InterPro"/>
</dbReference>
<dbReference type="RefSeq" id="WP_165907614.1">
    <property type="nucleotide sequence ID" value="NZ_SLZU01000027.1"/>
</dbReference>
<keyword evidence="1" id="KW-0418">Kinase</keyword>
<organism evidence="1 2">
    <name type="scientific">Primorskyibacter sedentarius</name>
    <dbReference type="NCBI Taxonomy" id="745311"/>
    <lineage>
        <taxon>Bacteria</taxon>
        <taxon>Pseudomonadati</taxon>
        <taxon>Pseudomonadota</taxon>
        <taxon>Alphaproteobacteria</taxon>
        <taxon>Rhodobacterales</taxon>
        <taxon>Roseobacteraceae</taxon>
        <taxon>Primorskyibacter</taxon>
    </lineage>
</organism>
<dbReference type="Gene3D" id="3.30.420.310">
    <property type="entry name" value="2-keto-3-deoxy-galactonokinase, C-terminal domain"/>
    <property type="match status" value="1"/>
</dbReference>
<dbReference type="InterPro" id="IPR042257">
    <property type="entry name" value="DGOK_C"/>
</dbReference>
<reference evidence="1 2" key="1">
    <citation type="submission" date="2019-03" db="EMBL/GenBank/DDBJ databases">
        <title>Genomic Encyclopedia of Type Strains, Phase IV (KMG-IV): sequencing the most valuable type-strain genomes for metagenomic binning, comparative biology and taxonomic classification.</title>
        <authorList>
            <person name="Goeker M."/>
        </authorList>
    </citation>
    <scope>NUCLEOTIDE SEQUENCE [LARGE SCALE GENOMIC DNA]</scope>
    <source>
        <strain evidence="1 2">DSM 104836</strain>
    </source>
</reference>
<dbReference type="InterPro" id="IPR007729">
    <property type="entry name" value="DGOK"/>
</dbReference>
<accession>A0A4R3IZU9</accession>
<proteinExistence type="predicted"/>
<sequence length="313" mass="32144">MTGSDATPWPLAVFDWGTSNLRTYAVDAGGAILGRISGRGVKQTDREAFPRVYQHAMDRLQARFGCRQALLVGMVGSNLGWQEVAMSPAPQTRASVQAGLVALSGTAAHIVPGVSAPSLGGFPEMMRGEEVQVFGGLALSGQEEALLCLPGTHSKWVNCRGGAIQRISTAMTGELFDLLCHASVLKGHVTSELGGTGLAGFDEGVTVARSGLGAVLLAFSTRPRALFSGRADAVDGRGYLSGVLIGSEIQAMQQATGTRALLIVGEPELAGLYARAAGALGVTAQVIDGAAAIAAGAAEIHHARLSAGLRLNS</sequence>
<keyword evidence="1" id="KW-0808">Transferase</keyword>